<evidence type="ECO:0000313" key="2">
    <source>
        <dbReference type="Proteomes" id="UP000076925"/>
    </source>
</evidence>
<dbReference type="AlphaFoldDB" id="A0A139X4T5"/>
<dbReference type="Pfam" id="PF14025">
    <property type="entry name" value="DUF4241"/>
    <property type="match status" value="1"/>
</dbReference>
<gene>
    <name evidence="1" type="ORF">WA1_30690</name>
</gene>
<name>A0A139X4T5_9CYAN</name>
<dbReference type="RefSeq" id="WP_017740499.1">
    <property type="nucleotide sequence ID" value="NZ_KQ976354.1"/>
</dbReference>
<evidence type="ECO:0008006" key="3">
    <source>
        <dbReference type="Google" id="ProtNLM"/>
    </source>
</evidence>
<organism evidence="1 2">
    <name type="scientific">Scytonema hofmannii PCC 7110</name>
    <dbReference type="NCBI Taxonomy" id="128403"/>
    <lineage>
        <taxon>Bacteria</taxon>
        <taxon>Bacillati</taxon>
        <taxon>Cyanobacteriota</taxon>
        <taxon>Cyanophyceae</taxon>
        <taxon>Nostocales</taxon>
        <taxon>Scytonemataceae</taxon>
        <taxon>Scytonema</taxon>
    </lineage>
</organism>
<protein>
    <recommendedName>
        <fullName evidence="3">DUF4241 domain-containing protein</fullName>
    </recommendedName>
</protein>
<proteinExistence type="predicted"/>
<dbReference type="InterPro" id="IPR025335">
    <property type="entry name" value="DUF4241"/>
</dbReference>
<reference evidence="1 2" key="1">
    <citation type="journal article" date="2013" name="Genome Biol. Evol.">
        <title>Genomes of Stigonematalean cyanobacteria (subsection V) and the evolution of oxygenic photosynthesis from prokaryotes to plastids.</title>
        <authorList>
            <person name="Dagan T."/>
            <person name="Roettger M."/>
            <person name="Stucken K."/>
            <person name="Landan G."/>
            <person name="Koch R."/>
            <person name="Major P."/>
            <person name="Gould S.B."/>
            <person name="Goremykin V.V."/>
            <person name="Rippka R."/>
            <person name="Tandeau de Marsac N."/>
            <person name="Gugger M."/>
            <person name="Lockhart P.J."/>
            <person name="Allen J.F."/>
            <person name="Brune I."/>
            <person name="Maus I."/>
            <person name="Puhler A."/>
            <person name="Martin W.F."/>
        </authorList>
    </citation>
    <scope>NUCLEOTIDE SEQUENCE [LARGE SCALE GENOMIC DNA]</scope>
    <source>
        <strain evidence="1 2">PCC 7110</strain>
    </source>
</reference>
<accession>A0A139X4T5</accession>
<dbReference type="EMBL" id="ANNX02000033">
    <property type="protein sequence ID" value="KYC39700.1"/>
    <property type="molecule type" value="Genomic_DNA"/>
</dbReference>
<evidence type="ECO:0000313" key="1">
    <source>
        <dbReference type="EMBL" id="KYC39700.1"/>
    </source>
</evidence>
<keyword evidence="2" id="KW-1185">Reference proteome</keyword>
<dbReference type="OrthoDB" id="9789980at2"/>
<comment type="caution">
    <text evidence="1">The sequence shown here is derived from an EMBL/GenBank/DDBJ whole genome shotgun (WGS) entry which is preliminary data.</text>
</comment>
<sequence length="224" mass="25034">MNISVFAKAFEAEYRLLSNSWGEITLTAHNIGDLVLTSEKLVACDPLTFFGAESFAIELKAGRYPTILSIAYFHKDKQFAVAYAMLLLKKEPVVRFEMATILGEDISSLEEGKIFGYGVDSGMGCFMDSNVAQLILEKNWNAETDEDFFSSQLLEALQKSSNSPWCWTNFCVDESTQANIIAFDSGWGDGIYPSYFGYDVQENIISVVTEFINLFDWCEDAGVS</sequence>
<dbReference type="Proteomes" id="UP000076925">
    <property type="component" value="Unassembled WGS sequence"/>
</dbReference>
<dbReference type="STRING" id="128403.WA1_30690"/>